<evidence type="ECO:0000313" key="1">
    <source>
        <dbReference type="EMBL" id="SEK62484.1"/>
    </source>
</evidence>
<gene>
    <name evidence="1" type="ORF">SAMN05216387_102192</name>
</gene>
<name>A0A1H7IJG8_9PROT</name>
<keyword evidence="2" id="KW-1185">Reference proteome</keyword>
<proteinExistence type="predicted"/>
<sequence length="148" mass="15980">MKTALTFLVRLSIILASVFPTLVLAQDKSSSLPPVQTQGQTEFLTGGIGQDEAEAISRAASSWPLTIELSQAAAPRAEYISDVQITIKDKSGNIVLDTNAEGPYVLVKLPPAKYSLDAVYGSKTLHRDITLQKGRSKRISLMWPAAPQ</sequence>
<reference evidence="1 2" key="1">
    <citation type="submission" date="2016-10" db="EMBL/GenBank/DDBJ databases">
        <authorList>
            <person name="de Groot N.N."/>
        </authorList>
    </citation>
    <scope>NUCLEOTIDE SEQUENCE [LARGE SCALE GENOMIC DNA]</scope>
    <source>
        <strain evidence="1 2">Nv1</strain>
    </source>
</reference>
<protein>
    <recommendedName>
        <fullName evidence="3">Carboxypeptidase regulatory-like domain-containing protein</fullName>
    </recommendedName>
</protein>
<dbReference type="EMBL" id="FOBH01000002">
    <property type="protein sequence ID" value="SEK62484.1"/>
    <property type="molecule type" value="Genomic_DNA"/>
</dbReference>
<evidence type="ECO:0008006" key="3">
    <source>
        <dbReference type="Google" id="ProtNLM"/>
    </source>
</evidence>
<evidence type="ECO:0000313" key="2">
    <source>
        <dbReference type="Proteomes" id="UP000198620"/>
    </source>
</evidence>
<dbReference type="OrthoDB" id="8926484at2"/>
<accession>A0A1H7IJG8</accession>
<dbReference type="STRING" id="1233.SAMN05216387_102192"/>
<organism evidence="1 2">
    <name type="scientific">Nitrosovibrio tenuis</name>
    <dbReference type="NCBI Taxonomy" id="1233"/>
    <lineage>
        <taxon>Bacteria</taxon>
        <taxon>Pseudomonadati</taxon>
        <taxon>Pseudomonadota</taxon>
        <taxon>Betaproteobacteria</taxon>
        <taxon>Nitrosomonadales</taxon>
        <taxon>Nitrosomonadaceae</taxon>
        <taxon>Nitrosovibrio</taxon>
    </lineage>
</organism>
<dbReference type="RefSeq" id="WP_090827212.1">
    <property type="nucleotide sequence ID" value="NZ_FOBH01000002.1"/>
</dbReference>
<dbReference type="AlphaFoldDB" id="A0A1H7IJG8"/>
<dbReference type="Proteomes" id="UP000198620">
    <property type="component" value="Unassembled WGS sequence"/>
</dbReference>